<dbReference type="OrthoDB" id="7701848at2759"/>
<gene>
    <name evidence="3" type="ORF">EAG_01675</name>
</gene>
<dbReference type="InParanoid" id="E2AMJ0"/>
<name>E2AMJ0_CAMFO</name>
<keyword evidence="4" id="KW-1185">Reference proteome</keyword>
<feature type="region of interest" description="Disordered" evidence="1">
    <location>
        <begin position="462"/>
        <end position="481"/>
    </location>
</feature>
<organism evidence="4">
    <name type="scientific">Camponotus floridanus</name>
    <name type="common">Florida carpenter ant</name>
    <dbReference type="NCBI Taxonomy" id="104421"/>
    <lineage>
        <taxon>Eukaryota</taxon>
        <taxon>Metazoa</taxon>
        <taxon>Ecdysozoa</taxon>
        <taxon>Arthropoda</taxon>
        <taxon>Hexapoda</taxon>
        <taxon>Insecta</taxon>
        <taxon>Pterygota</taxon>
        <taxon>Neoptera</taxon>
        <taxon>Endopterygota</taxon>
        <taxon>Hymenoptera</taxon>
        <taxon>Apocrita</taxon>
        <taxon>Aculeata</taxon>
        <taxon>Formicoidea</taxon>
        <taxon>Formicidae</taxon>
        <taxon>Formicinae</taxon>
        <taxon>Camponotus</taxon>
    </lineage>
</organism>
<accession>E2AMJ0</accession>
<feature type="chain" id="PRO_5003157371" description="RNA helicase" evidence="2">
    <location>
        <begin position="19"/>
        <end position="1014"/>
    </location>
</feature>
<feature type="signal peptide" evidence="2">
    <location>
        <begin position="1"/>
        <end position="18"/>
    </location>
</feature>
<evidence type="ECO:0000256" key="2">
    <source>
        <dbReference type="SAM" id="SignalP"/>
    </source>
</evidence>
<evidence type="ECO:0000313" key="3">
    <source>
        <dbReference type="EMBL" id="EFN65341.1"/>
    </source>
</evidence>
<feature type="compositionally biased region" description="Acidic residues" evidence="1">
    <location>
        <begin position="389"/>
        <end position="400"/>
    </location>
</feature>
<sequence length="1014" mass="116902">MESRISIFILCLLYVTRASEVQSEEIEFKERFPRARAVEDLSRLDASLQEPDGTDRQSAYKLRDKRALGLLLSGLAQIFGYTVTPIQVASLPNPTNVTRPAMSSSTMGQQTASTQPMSMNATAPKQQETIRFTGVVNFGNNTDIIGHLQRYEQIFHGRQNNATNAMMMTSQPVSMPMPMPMPPAKISVDPTINSATRPPLLAPFFVKIPLPIAPDLPPATMPIENFKLSVPTSASISIMSESNKILEMPMRKEQETIYRNNENTERLMVEEKDIYDEKDVMKPMSHHTHQLHEPSLQQRHKQEERIEELQEQKERTNCDMNKYHKDKINERNRNREEEIAHRNREHASNDESTEEKTPADDDEENEESAERYEERPNQANKSKQPPREDESEEVEDDEPDQQFREQPENFDKYLEVSYIQQLPIGDYFHEGDPEMIRDSYGEILNNKKLEDDRIGYINMFKHPPVPEDASGEDEKEQPPADGYDQHLIRLQKLREEYALPKNKYEEYDLNDENEAERDERAQNRTSTRPKIQGRVRGKEDNPRARIPPGVNQNILRDDAGNTKSQEEIDLVRHVPLIVPIRYIDANNKVQQATTQQLSYEESDKLPNGRFSQGNVDATQTLAKEKLTPLIGLPERPRKLHEGEHKELQVWPPPFDYAFDNTAPTRTVISPNSQNPSNYQYVQNIAANDANSEHSSEQPSGFLVVVGNSAHPYRYPYNVYYFPNENTNPQSQDPQNTEATYQRSQVYVPQNTNQQFIRVNSNLSEYNLNGTTRDRYHQPHEAPTNVLNRYRYIFNERVPEKESVNVDLRNQIPNNWSSRIYQSQPQAEQSSPVLMQLQNMRSLHQNLQSRPSISRYSRSARRPKNPQAKDQGKNDGEMKSLQPIPTNKSEDQHEDDGRMKILKPASTNKPFDDPQSAHDFFGFNKDDYSFAGESSDALKVAEENGKIMKESDMPLDPVVYHHDESVMKQADEPENDTEKAKVTEYRNKVTTLKISEQRQLTPNGPIHYVNFIRNI</sequence>
<feature type="compositionally biased region" description="Basic and acidic residues" evidence="1">
    <location>
        <begin position="300"/>
        <end position="359"/>
    </location>
</feature>
<feature type="compositionally biased region" description="Acidic residues" evidence="1">
    <location>
        <begin position="507"/>
        <end position="516"/>
    </location>
</feature>
<feature type="compositionally biased region" description="Polar residues" evidence="1">
    <location>
        <begin position="843"/>
        <end position="856"/>
    </location>
</feature>
<reference evidence="3 4" key="1">
    <citation type="journal article" date="2010" name="Science">
        <title>Genomic comparison of the ants Camponotus floridanus and Harpegnathos saltator.</title>
        <authorList>
            <person name="Bonasio R."/>
            <person name="Zhang G."/>
            <person name="Ye C."/>
            <person name="Mutti N.S."/>
            <person name="Fang X."/>
            <person name="Qin N."/>
            <person name="Donahue G."/>
            <person name="Yang P."/>
            <person name="Li Q."/>
            <person name="Li C."/>
            <person name="Zhang P."/>
            <person name="Huang Z."/>
            <person name="Berger S.L."/>
            <person name="Reinberg D."/>
            <person name="Wang J."/>
            <person name="Liebig J."/>
        </authorList>
    </citation>
    <scope>NUCLEOTIDE SEQUENCE [LARGE SCALE GENOMIC DNA]</scope>
    <source>
        <strain evidence="4">C129</strain>
    </source>
</reference>
<evidence type="ECO:0000256" key="1">
    <source>
        <dbReference type="SAM" id="MobiDB-lite"/>
    </source>
</evidence>
<keyword evidence="2" id="KW-0732">Signal</keyword>
<proteinExistence type="predicted"/>
<feature type="region of interest" description="Disordered" evidence="1">
    <location>
        <begin position="283"/>
        <end position="409"/>
    </location>
</feature>
<dbReference type="AlphaFoldDB" id="E2AMJ0"/>
<evidence type="ECO:0008006" key="5">
    <source>
        <dbReference type="Google" id="ProtNLM"/>
    </source>
</evidence>
<dbReference type="EMBL" id="GL440822">
    <property type="protein sequence ID" value="EFN65341.1"/>
    <property type="molecule type" value="Genomic_DNA"/>
</dbReference>
<protein>
    <recommendedName>
        <fullName evidence="5">RNA helicase</fullName>
    </recommendedName>
</protein>
<feature type="region of interest" description="Disordered" evidence="1">
    <location>
        <begin position="504"/>
        <end position="557"/>
    </location>
</feature>
<dbReference type="Proteomes" id="UP000000311">
    <property type="component" value="Unassembled WGS sequence"/>
</dbReference>
<evidence type="ECO:0000313" key="4">
    <source>
        <dbReference type="Proteomes" id="UP000000311"/>
    </source>
</evidence>
<feature type="region of interest" description="Disordered" evidence="1">
    <location>
        <begin position="843"/>
        <end position="895"/>
    </location>
</feature>
<dbReference type="OMA" id="NGPIHYV"/>